<dbReference type="Proteomes" id="UP000193685">
    <property type="component" value="Unassembled WGS sequence"/>
</dbReference>
<dbReference type="FunFam" id="3.40.50.10480:FF:000001">
    <property type="entry name" value="IMP4, U3 small nucleolar ribonucleoprotein"/>
    <property type="match status" value="1"/>
</dbReference>
<sequence length="286" mass="32644">MLRKTARERRQYLHARMQQIQEAQLHDKRSQIKRALENDSTNLRKSIRDDTQLRADYKFDEGAELGDLDDEYRNLGEREPKVLITTSRDPSTKLGQFAKEMRLLIPNSQRINRGNHVVADIAGACRSGEVSDLIILHETRGKPDALVISHFPYGPTVSFTLHNVTLRHDIANVGSVSEAYPNIILNNLNSKLGERTCKVLKALFPPSPPVTSPRVVTFSNQDDYISFRNHVFVKTSGKEVELAEVGPRFDMKLYEIKLGTIEQTDADVEWRLKPFQRHKRGVMAVE</sequence>
<dbReference type="GO" id="GO:0042274">
    <property type="term" value="P:ribosomal small subunit biogenesis"/>
    <property type="evidence" value="ECO:0007669"/>
    <property type="project" value="UniProtKB-ARBA"/>
</dbReference>
<dbReference type="OrthoDB" id="10253204at2759"/>
<dbReference type="SUPFAM" id="SSF52954">
    <property type="entry name" value="Class II aaRS ABD-related"/>
    <property type="match status" value="1"/>
</dbReference>
<accession>A0A1Y2FX07</accession>
<dbReference type="InterPro" id="IPR007109">
    <property type="entry name" value="Brix"/>
</dbReference>
<dbReference type="PROSITE" id="PS50833">
    <property type="entry name" value="BRIX"/>
    <property type="match status" value="1"/>
</dbReference>
<dbReference type="STRING" id="56484.A0A1Y2FX07"/>
<organism evidence="3 4">
    <name type="scientific">Protomyces lactucae-debilis</name>
    <dbReference type="NCBI Taxonomy" id="2754530"/>
    <lineage>
        <taxon>Eukaryota</taxon>
        <taxon>Fungi</taxon>
        <taxon>Dikarya</taxon>
        <taxon>Ascomycota</taxon>
        <taxon>Taphrinomycotina</taxon>
        <taxon>Taphrinomycetes</taxon>
        <taxon>Taphrinales</taxon>
        <taxon>Protomycetaceae</taxon>
        <taxon>Protomyces</taxon>
    </lineage>
</organism>
<evidence type="ECO:0000256" key="1">
    <source>
        <dbReference type="ARBA" id="ARBA00040513"/>
    </source>
</evidence>
<gene>
    <name evidence="3" type="ORF">BCR37DRAFT_12308</name>
</gene>
<dbReference type="GO" id="GO:0034457">
    <property type="term" value="C:Mpp10 complex"/>
    <property type="evidence" value="ECO:0007669"/>
    <property type="project" value="UniProtKB-ARBA"/>
</dbReference>
<dbReference type="RefSeq" id="XP_040728329.1">
    <property type="nucleotide sequence ID" value="XM_040866011.1"/>
</dbReference>
<dbReference type="Pfam" id="PF04427">
    <property type="entry name" value="Brix"/>
    <property type="match status" value="1"/>
</dbReference>
<dbReference type="PANTHER" id="PTHR22734:SF2">
    <property type="entry name" value="U3 SMALL NUCLEOLAR RIBONUCLEOPROTEIN PROTEIN IMP4"/>
    <property type="match status" value="1"/>
</dbReference>
<dbReference type="GO" id="GO:0030515">
    <property type="term" value="F:snoRNA binding"/>
    <property type="evidence" value="ECO:0007669"/>
    <property type="project" value="TreeGrafter"/>
</dbReference>
<protein>
    <recommendedName>
        <fullName evidence="1">U3 small nucleolar ribonucleoprotein protein IMP4</fullName>
    </recommendedName>
</protein>
<keyword evidence="4" id="KW-1185">Reference proteome</keyword>
<dbReference type="GO" id="GO:0042134">
    <property type="term" value="F:rRNA primary transcript binding"/>
    <property type="evidence" value="ECO:0007669"/>
    <property type="project" value="InterPro"/>
</dbReference>
<dbReference type="GO" id="GO:0032040">
    <property type="term" value="C:small-subunit processome"/>
    <property type="evidence" value="ECO:0007669"/>
    <property type="project" value="TreeGrafter"/>
</dbReference>
<reference evidence="3 4" key="1">
    <citation type="submission" date="2016-07" db="EMBL/GenBank/DDBJ databases">
        <title>Pervasive Adenine N6-methylation of Active Genes in Fungi.</title>
        <authorList>
            <consortium name="DOE Joint Genome Institute"/>
            <person name="Mondo S.J."/>
            <person name="Dannebaum R.O."/>
            <person name="Kuo R.C."/>
            <person name="Labutti K."/>
            <person name="Haridas S."/>
            <person name="Kuo A."/>
            <person name="Salamov A."/>
            <person name="Ahrendt S.R."/>
            <person name="Lipzen A."/>
            <person name="Sullivan W."/>
            <person name="Andreopoulos W.B."/>
            <person name="Clum A."/>
            <person name="Lindquist E."/>
            <person name="Daum C."/>
            <person name="Ramamoorthy G.K."/>
            <person name="Gryganskyi A."/>
            <person name="Culley D."/>
            <person name="Magnuson J.K."/>
            <person name="James T.Y."/>
            <person name="O'Malley M.A."/>
            <person name="Stajich J.E."/>
            <person name="Spatafora J.W."/>
            <person name="Visel A."/>
            <person name="Grigoriev I.V."/>
        </authorList>
    </citation>
    <scope>NUCLEOTIDE SEQUENCE [LARGE SCALE GENOMIC DNA]</scope>
    <source>
        <strain evidence="3 4">12-1054</strain>
    </source>
</reference>
<proteinExistence type="predicted"/>
<dbReference type="AlphaFoldDB" id="A0A1Y2FX07"/>
<dbReference type="OMA" id="IGTMSEQ"/>
<comment type="caution">
    <text evidence="3">The sequence shown here is derived from an EMBL/GenBank/DDBJ whole genome shotgun (WGS) entry which is preliminary data.</text>
</comment>
<dbReference type="InterPro" id="IPR044281">
    <property type="entry name" value="IMP4/RPF1"/>
</dbReference>
<dbReference type="GO" id="GO:0005654">
    <property type="term" value="C:nucleoplasm"/>
    <property type="evidence" value="ECO:0007669"/>
    <property type="project" value="UniProtKB-ARBA"/>
</dbReference>
<dbReference type="GO" id="GO:0006364">
    <property type="term" value="P:rRNA processing"/>
    <property type="evidence" value="ECO:0007669"/>
    <property type="project" value="InterPro"/>
</dbReference>
<dbReference type="GeneID" id="63782610"/>
<dbReference type="Gene3D" id="3.40.50.10480">
    <property type="entry name" value="Probable brix-domain ribosomal biogenesis protein"/>
    <property type="match status" value="1"/>
</dbReference>
<evidence type="ECO:0000313" key="4">
    <source>
        <dbReference type="Proteomes" id="UP000193685"/>
    </source>
</evidence>
<evidence type="ECO:0000259" key="2">
    <source>
        <dbReference type="PROSITE" id="PS50833"/>
    </source>
</evidence>
<feature type="domain" description="Brix" evidence="2">
    <location>
        <begin position="80"/>
        <end position="262"/>
    </location>
</feature>
<dbReference type="SMART" id="SM00879">
    <property type="entry name" value="Brix"/>
    <property type="match status" value="1"/>
</dbReference>
<name>A0A1Y2FX07_PROLT</name>
<dbReference type="EMBL" id="MCFI01000001">
    <property type="protein sequence ID" value="ORY87834.1"/>
    <property type="molecule type" value="Genomic_DNA"/>
</dbReference>
<evidence type="ECO:0000313" key="3">
    <source>
        <dbReference type="EMBL" id="ORY87834.1"/>
    </source>
</evidence>
<dbReference type="PANTHER" id="PTHR22734">
    <property type="entry name" value="U3 SMALL NUCLEOLAR RIBONUCLEOPROTEIN PROTEIN IMP4"/>
    <property type="match status" value="1"/>
</dbReference>